<sequence length="216" mass="22754">MVGITLTPEQIRSSPPEVRQWLEREIALSLGLPSAAEAVPQAARHLVACTVDEAGAIYMAIRGMLPVANVFFELGRKGANIGQNGVEAHQAAEMLRYARLQGPDQLAACLQVIDNVVRQLRNDPAAVLCAIDPRGYCIVASQTQQSIANVWMQLLAGRSADRPPAMDAPGLFGDGGNRPATANQEPAMRPDGPFPDAGQGIAANPGQADPAFAGNP</sequence>
<dbReference type="Proteomes" id="UP001237448">
    <property type="component" value="Unassembled WGS sequence"/>
</dbReference>
<proteinExistence type="predicted"/>
<reference evidence="2 3" key="1">
    <citation type="submission" date="2023-07" db="EMBL/GenBank/DDBJ databases">
        <title>Genomic Encyclopedia of Type Strains, Phase IV (KMG-IV): sequencing the most valuable type-strain genomes for metagenomic binning, comparative biology and taxonomic classification.</title>
        <authorList>
            <person name="Goeker M."/>
        </authorList>
    </citation>
    <scope>NUCLEOTIDE SEQUENCE [LARGE SCALE GENOMIC DNA]</scope>
    <source>
        <strain evidence="2 3">DSM 5896</strain>
    </source>
</reference>
<evidence type="ECO:0000313" key="2">
    <source>
        <dbReference type="EMBL" id="MDQ0391145.1"/>
    </source>
</evidence>
<dbReference type="RefSeq" id="WP_307423008.1">
    <property type="nucleotide sequence ID" value="NZ_JAUSVK010000001.1"/>
</dbReference>
<comment type="caution">
    <text evidence="2">The sequence shown here is derived from an EMBL/GenBank/DDBJ whole genome shotgun (WGS) entry which is preliminary data.</text>
</comment>
<name>A0ABU0F987_9HYPH</name>
<gene>
    <name evidence="2" type="ORF">J3R73_000937</name>
</gene>
<dbReference type="EMBL" id="JAUSVK010000001">
    <property type="protein sequence ID" value="MDQ0391145.1"/>
    <property type="molecule type" value="Genomic_DNA"/>
</dbReference>
<protein>
    <recommendedName>
        <fullName evidence="4">Roadblock/LAMTOR2 domain-containing protein</fullName>
    </recommendedName>
</protein>
<evidence type="ECO:0000256" key="1">
    <source>
        <dbReference type="SAM" id="MobiDB-lite"/>
    </source>
</evidence>
<feature type="region of interest" description="Disordered" evidence="1">
    <location>
        <begin position="163"/>
        <end position="216"/>
    </location>
</feature>
<organism evidence="2 3">
    <name type="scientific">Labrys monachus</name>
    <dbReference type="NCBI Taxonomy" id="217067"/>
    <lineage>
        <taxon>Bacteria</taxon>
        <taxon>Pseudomonadati</taxon>
        <taxon>Pseudomonadota</taxon>
        <taxon>Alphaproteobacteria</taxon>
        <taxon>Hyphomicrobiales</taxon>
        <taxon>Xanthobacteraceae</taxon>
        <taxon>Labrys</taxon>
    </lineage>
</organism>
<evidence type="ECO:0000313" key="3">
    <source>
        <dbReference type="Proteomes" id="UP001237448"/>
    </source>
</evidence>
<keyword evidence="3" id="KW-1185">Reference proteome</keyword>
<evidence type="ECO:0008006" key="4">
    <source>
        <dbReference type="Google" id="ProtNLM"/>
    </source>
</evidence>
<accession>A0ABU0F987</accession>